<dbReference type="Proteomes" id="UP000823775">
    <property type="component" value="Unassembled WGS sequence"/>
</dbReference>
<name>A0ABS8VGD9_DATST</name>
<sequence length="101" mass="10473">FGARVRLSQSSRGSSTSWGLGFASLSRTSLGWFWLTGAGSISKSESRSRIPGSSSGFKSSEGSGLDGETAFGPQVEEGGGWGGRRKEASSGFGLRNHGRAK</sequence>
<proteinExistence type="predicted"/>
<dbReference type="EMBL" id="JACEIK010004422">
    <property type="protein sequence ID" value="MCD9645421.1"/>
    <property type="molecule type" value="Genomic_DNA"/>
</dbReference>
<reference evidence="2 3" key="1">
    <citation type="journal article" date="2021" name="BMC Genomics">
        <title>Datura genome reveals duplications of psychoactive alkaloid biosynthetic genes and high mutation rate following tissue culture.</title>
        <authorList>
            <person name="Rajewski A."/>
            <person name="Carter-House D."/>
            <person name="Stajich J."/>
            <person name="Litt A."/>
        </authorList>
    </citation>
    <scope>NUCLEOTIDE SEQUENCE [LARGE SCALE GENOMIC DNA]</scope>
    <source>
        <strain evidence="2">AR-01</strain>
    </source>
</reference>
<evidence type="ECO:0000313" key="3">
    <source>
        <dbReference type="Proteomes" id="UP000823775"/>
    </source>
</evidence>
<evidence type="ECO:0000256" key="1">
    <source>
        <dbReference type="SAM" id="MobiDB-lite"/>
    </source>
</evidence>
<feature type="non-terminal residue" evidence="2">
    <location>
        <position position="1"/>
    </location>
</feature>
<protein>
    <submittedName>
        <fullName evidence="2">Uncharacterized protein</fullName>
    </submittedName>
</protein>
<keyword evidence="3" id="KW-1185">Reference proteome</keyword>
<gene>
    <name evidence="2" type="ORF">HAX54_034304</name>
</gene>
<feature type="non-terminal residue" evidence="2">
    <location>
        <position position="101"/>
    </location>
</feature>
<comment type="caution">
    <text evidence="2">The sequence shown here is derived from an EMBL/GenBank/DDBJ whole genome shotgun (WGS) entry which is preliminary data.</text>
</comment>
<feature type="compositionally biased region" description="Low complexity" evidence="1">
    <location>
        <begin position="49"/>
        <end position="63"/>
    </location>
</feature>
<feature type="region of interest" description="Disordered" evidence="1">
    <location>
        <begin position="41"/>
        <end position="101"/>
    </location>
</feature>
<evidence type="ECO:0000313" key="2">
    <source>
        <dbReference type="EMBL" id="MCD9645421.1"/>
    </source>
</evidence>
<organism evidence="2 3">
    <name type="scientific">Datura stramonium</name>
    <name type="common">Jimsonweed</name>
    <name type="synonym">Common thornapple</name>
    <dbReference type="NCBI Taxonomy" id="4076"/>
    <lineage>
        <taxon>Eukaryota</taxon>
        <taxon>Viridiplantae</taxon>
        <taxon>Streptophyta</taxon>
        <taxon>Embryophyta</taxon>
        <taxon>Tracheophyta</taxon>
        <taxon>Spermatophyta</taxon>
        <taxon>Magnoliopsida</taxon>
        <taxon>eudicotyledons</taxon>
        <taxon>Gunneridae</taxon>
        <taxon>Pentapetalae</taxon>
        <taxon>asterids</taxon>
        <taxon>lamiids</taxon>
        <taxon>Solanales</taxon>
        <taxon>Solanaceae</taxon>
        <taxon>Solanoideae</taxon>
        <taxon>Datureae</taxon>
        <taxon>Datura</taxon>
    </lineage>
</organism>
<accession>A0ABS8VGD9</accession>